<dbReference type="AlphaFoldDB" id="A0A2A9PEC1"/>
<evidence type="ECO:0008006" key="4">
    <source>
        <dbReference type="Google" id="ProtNLM"/>
    </source>
</evidence>
<keyword evidence="1" id="KW-1133">Transmembrane helix</keyword>
<comment type="caution">
    <text evidence="2">The sequence shown here is derived from an EMBL/GenBank/DDBJ whole genome shotgun (WGS) entry which is preliminary data.</text>
</comment>
<keyword evidence="1" id="KW-0472">Membrane</keyword>
<dbReference type="EMBL" id="LAZP02000215">
    <property type="protein sequence ID" value="PFH59230.1"/>
    <property type="molecule type" value="Genomic_DNA"/>
</dbReference>
<proteinExistence type="predicted"/>
<gene>
    <name evidence="2" type="ORF">XA68_12629</name>
</gene>
<keyword evidence="3" id="KW-1185">Reference proteome</keyword>
<organism evidence="2 3">
    <name type="scientific">Ophiocordyceps unilateralis</name>
    <name type="common">Zombie-ant fungus</name>
    <name type="synonym">Torrubia unilateralis</name>
    <dbReference type="NCBI Taxonomy" id="268505"/>
    <lineage>
        <taxon>Eukaryota</taxon>
        <taxon>Fungi</taxon>
        <taxon>Dikarya</taxon>
        <taxon>Ascomycota</taxon>
        <taxon>Pezizomycotina</taxon>
        <taxon>Sordariomycetes</taxon>
        <taxon>Hypocreomycetidae</taxon>
        <taxon>Hypocreales</taxon>
        <taxon>Ophiocordycipitaceae</taxon>
        <taxon>Ophiocordyceps</taxon>
    </lineage>
</organism>
<name>A0A2A9PEC1_OPHUN</name>
<accession>A0A2A9PEC1</accession>
<reference evidence="2 3" key="2">
    <citation type="journal article" date="2017" name="Sci. Rep.">
        <title>Ant-infecting Ophiocordyceps genomes reveal a high diversity of potential behavioral manipulation genes and a possible major role for enterotoxins.</title>
        <authorList>
            <person name="de Bekker C."/>
            <person name="Ohm R.A."/>
            <person name="Evans H.C."/>
            <person name="Brachmann A."/>
            <person name="Hughes D.P."/>
        </authorList>
    </citation>
    <scope>NUCLEOTIDE SEQUENCE [LARGE SCALE GENOMIC DNA]</scope>
    <source>
        <strain evidence="2 3">SC16a</strain>
    </source>
</reference>
<evidence type="ECO:0000256" key="1">
    <source>
        <dbReference type="SAM" id="Phobius"/>
    </source>
</evidence>
<dbReference type="Proteomes" id="UP000037136">
    <property type="component" value="Unassembled WGS sequence"/>
</dbReference>
<protein>
    <recommendedName>
        <fullName evidence="4">Transmembrane protein</fullName>
    </recommendedName>
</protein>
<evidence type="ECO:0000313" key="3">
    <source>
        <dbReference type="Proteomes" id="UP000037136"/>
    </source>
</evidence>
<reference evidence="2 3" key="1">
    <citation type="journal article" date="2015" name="BMC Genomics">
        <title>Gene expression during zombie ant biting behavior reflects the complexity underlying fungal parasitic behavioral manipulation.</title>
        <authorList>
            <person name="de Bekker C."/>
            <person name="Ohm R.A."/>
            <person name="Loreto R.G."/>
            <person name="Sebastian A."/>
            <person name="Albert I."/>
            <person name="Merrow M."/>
            <person name="Brachmann A."/>
            <person name="Hughes D.P."/>
        </authorList>
    </citation>
    <scope>NUCLEOTIDE SEQUENCE [LARGE SCALE GENOMIC DNA]</scope>
    <source>
        <strain evidence="2 3">SC16a</strain>
    </source>
</reference>
<keyword evidence="1" id="KW-0812">Transmembrane</keyword>
<sequence>MYAVNVRPSTVQHPWLLLATTSIRIIARLLNPLRTVLALSPADRARWRRVSSLSAFQSERPSQQAPPAPPSVSRSSTLVLRLSRGSLERGDSRVGAVAVSPTLSFFFVLLYHHFFLFFPAPCSPVASLQSISSPDKPWSVHPDSARHWLSDERQTSNSSRAEKPSELGHAFLWPCLFMRLWLGANPHER</sequence>
<evidence type="ECO:0000313" key="2">
    <source>
        <dbReference type="EMBL" id="PFH59230.1"/>
    </source>
</evidence>
<feature type="transmembrane region" description="Helical" evidence="1">
    <location>
        <begin position="94"/>
        <end position="118"/>
    </location>
</feature>